<feature type="domain" description="CBS" evidence="1">
    <location>
        <begin position="146"/>
        <end position="180"/>
    </location>
</feature>
<gene>
    <name evidence="2" type="ORF">BG20_I1395</name>
</gene>
<dbReference type="AlphaFoldDB" id="S2E471"/>
<accession>S2E471</accession>
<evidence type="ECO:0000259" key="1">
    <source>
        <dbReference type="Pfam" id="PF00571"/>
    </source>
</evidence>
<reference evidence="2 3" key="1">
    <citation type="journal article" date="2012" name="J. Bacteriol.">
        <title>Genome Sequence of "Candidatus Nitrosoarchaeum limnia" BG20, a Low-Salinity Ammonia-Oxidizing Archaeon from the San Francisco Bay Estuary.</title>
        <authorList>
            <person name="Mosier A.C."/>
            <person name="Allen E.E."/>
            <person name="Kim M."/>
            <person name="Ferriera S."/>
            <person name="Francis C.A."/>
        </authorList>
    </citation>
    <scope>NUCLEOTIDE SEQUENCE [LARGE SCALE GENOMIC DNA]</scope>
    <source>
        <strain evidence="2 3">BG20</strain>
    </source>
</reference>
<name>S2E471_9ARCH</name>
<dbReference type="EMBL" id="AHJG01000322">
    <property type="protein sequence ID" value="EPA04326.1"/>
    <property type="molecule type" value="Genomic_DNA"/>
</dbReference>
<dbReference type="Proteomes" id="UP000014065">
    <property type="component" value="Unassembled WGS sequence"/>
</dbReference>
<comment type="caution">
    <text evidence="2">The sequence shown here is derived from an EMBL/GenBank/DDBJ whole genome shotgun (WGS) entry which is preliminary data.</text>
</comment>
<evidence type="ECO:0000313" key="3">
    <source>
        <dbReference type="Proteomes" id="UP000014065"/>
    </source>
</evidence>
<protein>
    <recommendedName>
        <fullName evidence="1">CBS domain-containing protein</fullName>
    </recommendedName>
</protein>
<dbReference type="SUPFAM" id="SSF54631">
    <property type="entry name" value="CBS-domain pair"/>
    <property type="match status" value="1"/>
</dbReference>
<sequence>MPIYNQTLKELLPLSLRTTPAVSIRKENKMWTATCMLMHYLESFTDSLVVTEKDEKPIGVIGGKEIITNIFENPSSDFFDKVTVEEVVDKNLVILSEDTKLVELLEKWKETRRAFSIIPNNLGGYSAISGRKLLEIGANCVTDLTISELPKKETITFSRNDTIKDIISLMLQNNTRKLVLKNTNMFISDRLIIQSIAQKFDFFRNVKFLDQRVAESFNLEEAKKVSKDVNLSEISKIMYGMVHPYIIFHEHVITPWDICMSLQSERIEFLG</sequence>
<dbReference type="InterPro" id="IPR046342">
    <property type="entry name" value="CBS_dom_sf"/>
</dbReference>
<dbReference type="RefSeq" id="WP_010195496.1">
    <property type="nucleotide sequence ID" value="NZ_AHJG01000322.1"/>
</dbReference>
<dbReference type="Pfam" id="PF00571">
    <property type="entry name" value="CBS"/>
    <property type="match status" value="1"/>
</dbReference>
<keyword evidence="3" id="KW-1185">Reference proteome</keyword>
<dbReference type="Gene3D" id="3.10.580.10">
    <property type="entry name" value="CBS-domain"/>
    <property type="match status" value="1"/>
</dbReference>
<organism evidence="2 3">
    <name type="scientific">Candidatus Nitrosarchaeum limnium BG20</name>
    <dbReference type="NCBI Taxonomy" id="859192"/>
    <lineage>
        <taxon>Archaea</taxon>
        <taxon>Nitrososphaerota</taxon>
        <taxon>Nitrososphaeria</taxon>
        <taxon>Nitrosopumilales</taxon>
        <taxon>Nitrosopumilaceae</taxon>
        <taxon>Nitrosarchaeum</taxon>
    </lineage>
</organism>
<proteinExistence type="predicted"/>
<evidence type="ECO:0000313" key="2">
    <source>
        <dbReference type="EMBL" id="EPA04326.1"/>
    </source>
</evidence>
<dbReference type="InterPro" id="IPR000644">
    <property type="entry name" value="CBS_dom"/>
</dbReference>